<dbReference type="EMBL" id="LT594323">
    <property type="protein sequence ID" value="SBT43162.1"/>
    <property type="molecule type" value="Genomic_DNA"/>
</dbReference>
<dbReference type="Gene3D" id="3.40.50.11780">
    <property type="match status" value="2"/>
</dbReference>
<sequence length="605" mass="62606">MALQVGVNVTEVDGRASPALAAAPTSVGAFVGRTRRGVPDQAVRVSSLDQFTARFGGHHADGYLPHAVTGFFLNGGREAYVVRVAGAGSQAARATLNDRQGAAAASLRVSAGYRGVADPGVWAHALRLDVRDDPRAVTTVGAAATAAATTLQLASLAGVEVGTVLRVASTTTLLRVVTAVDRATRTVTLGAATGEAVAAGVAVSSAEFRLVVRQQDPATGAFPVVETWSNLSMQSGSADYVLDRLNHPVTGSRYVTVADLSSAAPGVDLPAVVSGVALTGGSETAAAAGDLVGDAAAHTGLHALDTAAVQLLAVPDAHLLPAVGEALVVRGALDYAAARGDCVYVGSAPDRGHPAGTVPRSTADYTETVAHYTQAVKEYAAQFQGAKVYGALYAPWIQVADPAGVGPAPVRFVPPEGHVMGVYARTEQERGIHKAPAGDAAAVRGALSLAAAFSAGEHDDLVRNGRTNGLLSPGGRTPVVAGSRTLSTDTRWQYVNVRLLFNFVKSSLRDGLRFVRQEPHTEALRRMVRFNVITPFLLGLWQQGAFGSDPAEQVFTVKCDAENNPPADVDLGLFRVEVYFYPVRPAETVHLIVGQQPGGGTAAEA</sequence>
<dbReference type="AlphaFoldDB" id="A0A1A8ZGL8"/>
<gene>
    <name evidence="1" type="ORF">GA0070611_2223</name>
</gene>
<reference evidence="2" key="1">
    <citation type="submission" date="2016-06" db="EMBL/GenBank/DDBJ databases">
        <authorList>
            <person name="Varghese N."/>
            <person name="Submissions Spin"/>
        </authorList>
    </citation>
    <scope>NUCLEOTIDE SEQUENCE [LARGE SCALE GENOMIC DNA]</scope>
    <source>
        <strain evidence="2">DSM 44815</strain>
    </source>
</reference>
<evidence type="ECO:0000313" key="1">
    <source>
        <dbReference type="EMBL" id="SBT43162.1"/>
    </source>
</evidence>
<keyword evidence="2" id="KW-1185">Reference proteome</keyword>
<evidence type="ECO:0000313" key="2">
    <source>
        <dbReference type="Proteomes" id="UP000199385"/>
    </source>
</evidence>
<dbReference type="STRING" id="261654.GA0070611_2223"/>
<protein>
    <recommendedName>
        <fullName evidence="3">Tail sheath protein subtilisin-like domain-containing protein</fullName>
    </recommendedName>
</protein>
<dbReference type="PANTHER" id="PTHR35861">
    <property type="match status" value="1"/>
</dbReference>
<organism evidence="1 2">
    <name type="scientific">Micromonospora auratinigra</name>
    <dbReference type="NCBI Taxonomy" id="261654"/>
    <lineage>
        <taxon>Bacteria</taxon>
        <taxon>Bacillati</taxon>
        <taxon>Actinomycetota</taxon>
        <taxon>Actinomycetes</taxon>
        <taxon>Micromonosporales</taxon>
        <taxon>Micromonosporaceae</taxon>
        <taxon>Micromonospora</taxon>
    </lineage>
</organism>
<accession>A0A1A8ZGL8</accession>
<dbReference type="RefSeq" id="WP_091662028.1">
    <property type="nucleotide sequence ID" value="NZ_LT594323.1"/>
</dbReference>
<dbReference type="PANTHER" id="PTHR35861:SF1">
    <property type="entry name" value="PHAGE TAIL SHEATH PROTEIN"/>
    <property type="match status" value="1"/>
</dbReference>
<name>A0A1A8ZGL8_9ACTN</name>
<dbReference type="PATRIC" id="fig|261654.4.peg.2265"/>
<dbReference type="InterPro" id="IPR052042">
    <property type="entry name" value="Tail_sheath_structural"/>
</dbReference>
<evidence type="ECO:0008006" key="3">
    <source>
        <dbReference type="Google" id="ProtNLM"/>
    </source>
</evidence>
<dbReference type="OrthoDB" id="9767864at2"/>
<proteinExistence type="predicted"/>
<dbReference type="Proteomes" id="UP000199385">
    <property type="component" value="Chromosome I"/>
</dbReference>